<feature type="compositionally biased region" description="Polar residues" evidence="1">
    <location>
        <begin position="821"/>
        <end position="831"/>
    </location>
</feature>
<feature type="compositionally biased region" description="Basic residues" evidence="1">
    <location>
        <begin position="811"/>
        <end position="820"/>
    </location>
</feature>
<feature type="region of interest" description="Disordered" evidence="1">
    <location>
        <begin position="696"/>
        <end position="767"/>
    </location>
</feature>
<evidence type="ECO:0000256" key="1">
    <source>
        <dbReference type="SAM" id="MobiDB-lite"/>
    </source>
</evidence>
<protein>
    <submittedName>
        <fullName evidence="2">Uncharacterized protein</fullName>
    </submittedName>
</protein>
<feature type="region of interest" description="Disordered" evidence="1">
    <location>
        <begin position="811"/>
        <end position="838"/>
    </location>
</feature>
<name>W9CNI0_SCLBF</name>
<dbReference type="EMBL" id="AYSA01000081">
    <property type="protein sequence ID" value="ESZ97608.1"/>
    <property type="molecule type" value="Genomic_DNA"/>
</dbReference>
<feature type="compositionally biased region" description="Polar residues" evidence="1">
    <location>
        <begin position="699"/>
        <end position="712"/>
    </location>
</feature>
<gene>
    <name evidence="2" type="ORF">SBOR_2009</name>
</gene>
<feature type="region of interest" description="Disordered" evidence="1">
    <location>
        <begin position="664"/>
        <end position="684"/>
    </location>
</feature>
<feature type="compositionally biased region" description="Basic and acidic residues" evidence="1">
    <location>
        <begin position="732"/>
        <end position="743"/>
    </location>
</feature>
<comment type="caution">
    <text evidence="2">The sequence shown here is derived from an EMBL/GenBank/DDBJ whole genome shotgun (WGS) entry which is preliminary data.</text>
</comment>
<accession>W9CNI0</accession>
<dbReference type="HOGENOM" id="CLU_013122_0_0_1"/>
<evidence type="ECO:0000313" key="2">
    <source>
        <dbReference type="EMBL" id="ESZ97608.1"/>
    </source>
</evidence>
<proteinExistence type="predicted"/>
<organism evidence="2 3">
    <name type="scientific">Sclerotinia borealis (strain F-4128)</name>
    <dbReference type="NCBI Taxonomy" id="1432307"/>
    <lineage>
        <taxon>Eukaryota</taxon>
        <taxon>Fungi</taxon>
        <taxon>Dikarya</taxon>
        <taxon>Ascomycota</taxon>
        <taxon>Pezizomycotina</taxon>
        <taxon>Leotiomycetes</taxon>
        <taxon>Helotiales</taxon>
        <taxon>Sclerotiniaceae</taxon>
        <taxon>Sclerotinia</taxon>
    </lineage>
</organism>
<sequence>MEQADISLGSELNPIPDSFSSVRRKESTLNNGRLNRDVKKEWTSARCNRLLRSLTSRIAILRKNRQISSNYITPQSKKRKSVSDLNNDASCEELDNVNANWIGQKRVKRTYSGKTGTNGSGQHITSTGPYVRVSSNGRRPSVPGEFMFLTPLLVRAWGEPASPYRAIPYKGMTLGHHQQKSTDSIIDEPARTRPLGTSKAQTLGSQAFSKIRNTMSAERFNTYEGIYNGLEALLRATCPTIPSNSKKGPKSLLSMCLRTVPKYITMEEKLLANEIGSRSAIEERDISTEIYDDLELLGSSGRGWRHLQSVVRAHGVQIICNAIVEGLLEHSFCEILVDLCIYSDYHDEADLILSSLLSICKFPAPRSSESLFSESRAHQPLLKIWNFAEKSGRTEYLYRQLSILFQNGNLPLPWVATRAFTPIWTGLMHELWLGRARVDATTLMNTILPRLVEYVSSSDSLLDADLFEICRRTLLSVLTVISSIILLSRDAVESTLKQESKHTTTISENYSMLLRDCVRTIKRGAKEVDLQCTILLLACLVTEPNANDTSDFITNSLYRLYAEEIVDPGTGRLSQPFQRTLFAHNEAVKFISSVARCCGKGASTSGFEYLQHVHGKLKQVNTGRGLKARTVLRGIVVDSAFAFAQVTPGQKYLDYADSLDDELHAESSRRPDSANSEAHHESRDFRWEEGISSWVPVTPASNTSKSKSIPTSSERDELELESPSVARAQRPVRLDPEPKKRYDSAGPDQSAEPEIQLPSRIEDETRRGKAASLEVWHYDSSDDELNSSHESFQDTHVLKIVRNTVASRRSKLVKAKRQKQRPTINYEQSSYSEDELCI</sequence>
<keyword evidence="3" id="KW-1185">Reference proteome</keyword>
<dbReference type="Proteomes" id="UP000019487">
    <property type="component" value="Unassembled WGS sequence"/>
</dbReference>
<dbReference type="AlphaFoldDB" id="W9CNI0"/>
<feature type="region of interest" description="Disordered" evidence="1">
    <location>
        <begin position="112"/>
        <end position="133"/>
    </location>
</feature>
<dbReference type="OrthoDB" id="4159838at2759"/>
<reference evidence="2 3" key="1">
    <citation type="journal article" date="2014" name="Genome Announc.">
        <title>Draft genome sequence of Sclerotinia borealis, a psychrophilic plant pathogenic fungus.</title>
        <authorList>
            <person name="Mardanov A.V."/>
            <person name="Beletsky A.V."/>
            <person name="Kadnikov V.V."/>
            <person name="Ignatov A.N."/>
            <person name="Ravin N.V."/>
        </authorList>
    </citation>
    <scope>NUCLEOTIDE SEQUENCE [LARGE SCALE GENOMIC DNA]</scope>
    <source>
        <strain evidence="3">F-4157</strain>
    </source>
</reference>
<evidence type="ECO:0000313" key="3">
    <source>
        <dbReference type="Proteomes" id="UP000019487"/>
    </source>
</evidence>